<feature type="signal peptide" evidence="1">
    <location>
        <begin position="1"/>
        <end position="22"/>
    </location>
</feature>
<accession>A0ABW3UW96</accession>
<name>A0ABW3UW96_9BACL</name>
<dbReference type="GO" id="GO:0032259">
    <property type="term" value="P:methylation"/>
    <property type="evidence" value="ECO:0007669"/>
    <property type="project" value="UniProtKB-KW"/>
</dbReference>
<evidence type="ECO:0000313" key="3">
    <source>
        <dbReference type="Proteomes" id="UP001597180"/>
    </source>
</evidence>
<evidence type="ECO:0000313" key="2">
    <source>
        <dbReference type="EMBL" id="MFD1224737.1"/>
    </source>
</evidence>
<keyword evidence="2" id="KW-0808">Transferase</keyword>
<keyword evidence="2" id="KW-0489">Methyltransferase</keyword>
<protein>
    <submittedName>
        <fullName evidence="2">Methyltransferase</fullName>
    </submittedName>
</protein>
<sequence>MKGNQFVLVLLLTTLCILNACADDKADGSKSMVYENTKHRFTLDIPVKWKNQYTVTEGNDRITFANKINGPAGQLFTVEVWPKAKWEKDGTELVKLIPVTKIGETGDTVFTFHTPSDVQYVPDDENKKQQYLSMFHDVESIRNSFKLKQ</sequence>
<feature type="chain" id="PRO_5045851108" evidence="1">
    <location>
        <begin position="23"/>
        <end position="149"/>
    </location>
</feature>
<comment type="caution">
    <text evidence="2">The sequence shown here is derived from an EMBL/GenBank/DDBJ whole genome shotgun (WGS) entry which is preliminary data.</text>
</comment>
<keyword evidence="3" id="KW-1185">Reference proteome</keyword>
<reference evidence="3" key="1">
    <citation type="journal article" date="2019" name="Int. J. Syst. Evol. Microbiol.">
        <title>The Global Catalogue of Microorganisms (GCM) 10K type strain sequencing project: providing services to taxonomists for standard genome sequencing and annotation.</title>
        <authorList>
            <consortium name="The Broad Institute Genomics Platform"/>
            <consortium name="The Broad Institute Genome Sequencing Center for Infectious Disease"/>
            <person name="Wu L."/>
            <person name="Ma J."/>
        </authorList>
    </citation>
    <scope>NUCLEOTIDE SEQUENCE [LARGE SCALE GENOMIC DNA]</scope>
    <source>
        <strain evidence="3">CCUG 53270</strain>
    </source>
</reference>
<evidence type="ECO:0000256" key="1">
    <source>
        <dbReference type="SAM" id="SignalP"/>
    </source>
</evidence>
<dbReference type="Proteomes" id="UP001597180">
    <property type="component" value="Unassembled WGS sequence"/>
</dbReference>
<organism evidence="2 3">
    <name type="scientific">Paenibacillus vulneris</name>
    <dbReference type="NCBI Taxonomy" id="1133364"/>
    <lineage>
        <taxon>Bacteria</taxon>
        <taxon>Bacillati</taxon>
        <taxon>Bacillota</taxon>
        <taxon>Bacilli</taxon>
        <taxon>Bacillales</taxon>
        <taxon>Paenibacillaceae</taxon>
        <taxon>Paenibacillus</taxon>
    </lineage>
</organism>
<dbReference type="EMBL" id="JBHTLU010000047">
    <property type="protein sequence ID" value="MFD1224737.1"/>
    <property type="molecule type" value="Genomic_DNA"/>
</dbReference>
<dbReference type="RefSeq" id="WP_079912341.1">
    <property type="nucleotide sequence ID" value="NZ_BAABJG010000010.1"/>
</dbReference>
<dbReference type="GO" id="GO:0008168">
    <property type="term" value="F:methyltransferase activity"/>
    <property type="evidence" value="ECO:0007669"/>
    <property type="project" value="UniProtKB-KW"/>
</dbReference>
<keyword evidence="1" id="KW-0732">Signal</keyword>
<gene>
    <name evidence="2" type="ORF">ACFQ4B_31965</name>
</gene>
<proteinExistence type="predicted"/>